<dbReference type="Pfam" id="PF13320">
    <property type="entry name" value="GH123_cat"/>
    <property type="match status" value="1"/>
</dbReference>
<evidence type="ECO:0000259" key="1">
    <source>
        <dbReference type="Pfam" id="PF13320"/>
    </source>
</evidence>
<dbReference type="OrthoDB" id="197680at2"/>
<reference evidence="2 3" key="1">
    <citation type="journal article" date="2019" name="Gut">
        <title>Antibiotics-induced monodominance of a novel gut bacterial order.</title>
        <authorList>
            <person name="Hildebrand F."/>
            <person name="Moitinho-Silva L."/>
            <person name="Blasche S."/>
            <person name="Jahn M.T."/>
            <person name="Gossmann T.I."/>
            <person name="Heuerta-Cepas J."/>
            <person name="Hercog R."/>
            <person name="Luetge M."/>
            <person name="Bahram M."/>
            <person name="Pryszlak A."/>
            <person name="Alves R.J."/>
            <person name="Waszak S.M."/>
            <person name="Zhu A."/>
            <person name="Ye L."/>
            <person name="Costea P.I."/>
            <person name="Aalvink S."/>
            <person name="Belzer C."/>
            <person name="Forslund S.K."/>
            <person name="Sunagawa S."/>
            <person name="Hentschel U."/>
            <person name="Merten C."/>
            <person name="Patil K.R."/>
            <person name="Benes V."/>
            <person name="Bork P."/>
        </authorList>
    </citation>
    <scope>NUCLEOTIDE SEQUENCE [LARGE SCALE GENOMIC DNA]</scope>
    <source>
        <strain evidence="2 3">HDS1380</strain>
    </source>
</reference>
<gene>
    <name evidence="2" type="ORF">ESZ91_01645</name>
</gene>
<dbReference type="InterPro" id="IPR025150">
    <property type="entry name" value="GH123_cat"/>
</dbReference>
<evidence type="ECO:0000313" key="2">
    <source>
        <dbReference type="EMBL" id="RXZ61112.1"/>
    </source>
</evidence>
<feature type="domain" description="Glycoside hydrolase 123 catalytic" evidence="1">
    <location>
        <begin position="439"/>
        <end position="557"/>
    </location>
</feature>
<dbReference type="EMBL" id="SDOZ01000002">
    <property type="protein sequence ID" value="RXZ61112.1"/>
    <property type="molecule type" value="Genomic_DNA"/>
</dbReference>
<sequence length="605" mass="69447">MIIVQRGKVLFKRRLPSSMNGNFGKKCMKIKKIFSLMTAFLCLFALVACGEKEVPPSPPPEDSFEQYREIPVDYTKIDATYEDSALNLWFSHAFSKTAKGDTHSTGRDTYKIYMGKNEKENCQFFLSAATEKSFSLAASDFRSEKGDIVPVSLFYQYYFTMPFENMEQEVPDAIPPVKEGATFTLNANESVGFVLQAKTSADTPAGEYTATLEVFDGAGRQIKTAKVFLHVWDFVLSDDTVCRTAMWIDKNTLMGHDYKTLYDYLLDNRVNAYDLPYALDDPRVDEYLDDPRVNAFNILGFKFNKESGKGDEQIKSAMRAAYTKLSVKEEWNEKGYFYLVDEPNPSEIQKLGWIKMYGEWLEECYPGYRQLSPFFTDQWYDTAKTQDWIEFLRPYINIWVPKTYAYTTLREYGQIVGGKCLYKEGQEAELDAKFGSYPKRIQNMVEQDGDEAWWYVTSQPTDPYITLNTTEPGVAYRILFWQQKLNGVSGFLYWSVNYWSGDGWNNREGEWTEGSKTYGNGQLIYPGAKVGESGPVGSLRLESVRDGIEDYQVFTMLEKLVGKEKVNELIRRTTTHAAVWERDEDHFAGERVILGNYLEALSSKA</sequence>
<name>A0A4Q2KC88_9FIRM</name>
<accession>A0A4Q2KC88</accession>
<proteinExistence type="predicted"/>
<protein>
    <submittedName>
        <fullName evidence="2">DUF4091 domain-containing protein</fullName>
    </submittedName>
</protein>
<dbReference type="RefSeq" id="WP_129223468.1">
    <property type="nucleotide sequence ID" value="NZ_SDOZ01000002.1"/>
</dbReference>
<comment type="caution">
    <text evidence="2">The sequence shown here is derived from an EMBL/GenBank/DDBJ whole genome shotgun (WGS) entry which is preliminary data.</text>
</comment>
<evidence type="ECO:0000313" key="3">
    <source>
        <dbReference type="Proteomes" id="UP000291269"/>
    </source>
</evidence>
<dbReference type="AlphaFoldDB" id="A0A4Q2KC88"/>
<keyword evidence="3" id="KW-1185">Reference proteome</keyword>
<dbReference type="Proteomes" id="UP000291269">
    <property type="component" value="Unassembled WGS sequence"/>
</dbReference>
<organism evidence="2 3">
    <name type="scientific">Candidatus Borkfalkia ceftriaxoniphila</name>
    <dbReference type="NCBI Taxonomy" id="2508949"/>
    <lineage>
        <taxon>Bacteria</taxon>
        <taxon>Bacillati</taxon>
        <taxon>Bacillota</taxon>
        <taxon>Clostridia</taxon>
        <taxon>Christensenellales</taxon>
        <taxon>Christensenellaceae</taxon>
        <taxon>Candidatus Borkfalkia</taxon>
    </lineage>
</organism>